<accession>A0ABR9G582</accession>
<gene>
    <name evidence="2" type="ORF">IGX34_02260</name>
</gene>
<dbReference type="EMBL" id="JACZZA010000001">
    <property type="protein sequence ID" value="MBE1159190.1"/>
    <property type="molecule type" value="Genomic_DNA"/>
</dbReference>
<evidence type="ECO:0000313" key="3">
    <source>
        <dbReference type="Proteomes" id="UP000651010"/>
    </source>
</evidence>
<dbReference type="RefSeq" id="WP_192554032.1">
    <property type="nucleotide sequence ID" value="NZ_JACZZA010000001.1"/>
</dbReference>
<dbReference type="Pfam" id="PF00534">
    <property type="entry name" value="Glycos_transf_1"/>
    <property type="match status" value="1"/>
</dbReference>
<dbReference type="CDD" id="cd03801">
    <property type="entry name" value="GT4_PimA-like"/>
    <property type="match status" value="1"/>
</dbReference>
<feature type="domain" description="Glycosyl transferase family 1" evidence="1">
    <location>
        <begin position="171"/>
        <end position="326"/>
    </location>
</feature>
<comment type="caution">
    <text evidence="2">The sequence shown here is derived from an EMBL/GenBank/DDBJ whole genome shotgun (WGS) entry which is preliminary data.</text>
</comment>
<name>A0ABR9G582_9GAMM</name>
<keyword evidence="3" id="KW-1185">Reference proteome</keyword>
<dbReference type="Proteomes" id="UP000651010">
    <property type="component" value="Unassembled WGS sequence"/>
</dbReference>
<evidence type="ECO:0000259" key="1">
    <source>
        <dbReference type="Pfam" id="PF00534"/>
    </source>
</evidence>
<dbReference type="PANTHER" id="PTHR12526">
    <property type="entry name" value="GLYCOSYLTRANSFERASE"/>
    <property type="match status" value="1"/>
</dbReference>
<organism evidence="2 3">
    <name type="scientific">Dyella acidiphila</name>
    <dbReference type="NCBI Taxonomy" id="2775866"/>
    <lineage>
        <taxon>Bacteria</taxon>
        <taxon>Pseudomonadati</taxon>
        <taxon>Pseudomonadota</taxon>
        <taxon>Gammaproteobacteria</taxon>
        <taxon>Lysobacterales</taxon>
        <taxon>Rhodanobacteraceae</taxon>
        <taxon>Dyella</taxon>
    </lineage>
</organism>
<dbReference type="Gene3D" id="3.40.50.2000">
    <property type="entry name" value="Glycogen Phosphorylase B"/>
    <property type="match status" value="2"/>
</dbReference>
<dbReference type="InterPro" id="IPR001296">
    <property type="entry name" value="Glyco_trans_1"/>
</dbReference>
<evidence type="ECO:0000313" key="2">
    <source>
        <dbReference type="EMBL" id="MBE1159190.1"/>
    </source>
</evidence>
<reference evidence="2 3" key="1">
    <citation type="submission" date="2020-09" db="EMBL/GenBank/DDBJ databases">
        <title>Dyella sp. 7MK23 isolated from forest soil.</title>
        <authorList>
            <person name="Fu J."/>
        </authorList>
    </citation>
    <scope>NUCLEOTIDE SEQUENCE [LARGE SCALE GENOMIC DNA]</scope>
    <source>
        <strain evidence="2 3">7MK23</strain>
    </source>
</reference>
<proteinExistence type="predicted"/>
<dbReference type="SUPFAM" id="SSF53756">
    <property type="entry name" value="UDP-Glycosyltransferase/glycogen phosphorylase"/>
    <property type="match status" value="1"/>
</dbReference>
<sequence>MRIALFSTMAPFVNGGARHIVDWLSVALKKEGHEVEIVYLPEYDAPDLLFQQMMAFRWVDLSSADRVICFRPQSHLISHPNKVVWFIHHIRSFYDLWDSEYRHFPEDMYHKGIRKALFAADNAALAEAKHIYTNSRVVSDRLIKYNNIDSEVLYPPVIDSERFHCRSFNDEIVYVSRLEHHKRQHLLVEAMKHTTTPVRLRLCGSSYSSAYPDHLRGIIQADGVADRVILEDRWISEEEKVEILADCLAAAYVPVDEDSYGYPTLEASHASKAILTTSDSGGVLEFVKEGVNGLIADPDPRAVAVAMDRLYREREQVRLMGIEANKRLAELGISWDHVVKRLLA</sequence>
<protein>
    <submittedName>
        <fullName evidence="2">Glycosyltransferase family 4 protein</fullName>
    </submittedName>
</protein>
<dbReference type="PANTHER" id="PTHR12526:SF635">
    <property type="entry name" value="GLYCOSYL TRANSFERASE GROUP 1"/>
    <property type="match status" value="1"/>
</dbReference>